<keyword evidence="12" id="KW-1133">Transmembrane helix</keyword>
<dbReference type="InterPro" id="IPR004358">
    <property type="entry name" value="Sig_transdc_His_kin-like_C"/>
</dbReference>
<evidence type="ECO:0000313" key="16">
    <source>
        <dbReference type="Proteomes" id="UP000570361"/>
    </source>
</evidence>
<dbReference type="InterPro" id="IPR010559">
    <property type="entry name" value="Sig_transdc_His_kin_internal"/>
</dbReference>
<evidence type="ECO:0000256" key="9">
    <source>
        <dbReference type="ARBA" id="ARBA00022840"/>
    </source>
</evidence>
<dbReference type="EC" id="2.7.13.3" evidence="3"/>
<dbReference type="SUPFAM" id="SSF55874">
    <property type="entry name" value="ATPase domain of HSP90 chaperone/DNA topoisomerase II/histidine kinase"/>
    <property type="match status" value="1"/>
</dbReference>
<gene>
    <name evidence="15" type="ORF">FHS18_005809</name>
</gene>
<keyword evidence="12" id="KW-0812">Transmembrane</keyword>
<evidence type="ECO:0000256" key="12">
    <source>
        <dbReference type="SAM" id="Phobius"/>
    </source>
</evidence>
<organism evidence="15 16">
    <name type="scientific">Paenibacillus phyllosphaerae</name>
    <dbReference type="NCBI Taxonomy" id="274593"/>
    <lineage>
        <taxon>Bacteria</taxon>
        <taxon>Bacillati</taxon>
        <taxon>Bacillota</taxon>
        <taxon>Bacilli</taxon>
        <taxon>Bacillales</taxon>
        <taxon>Paenibacillaceae</taxon>
        <taxon>Paenibacillus</taxon>
    </lineage>
</organism>
<dbReference type="InterPro" id="IPR050640">
    <property type="entry name" value="Bact_2-comp_sensor_kinase"/>
</dbReference>
<keyword evidence="8 15" id="KW-0418">Kinase</keyword>
<sequence length="578" mass="65852">MSIVRKIVLGYVIIIFIPVISFGVYFYEQISGSFANQFVKDRQNLLEQAYSNMRADLTRIESIYRLLQYNPYITDYLEGIYESDSENVYNYLRYIDPLFNQSMFSNPEIESILIYKQKEEVFPITAKFLDRAKLAPEYEPVVQAIKPGKGTWIHEMNEDDENSFVFFQYLYDRQIMEKIGLLEIRINDDMLEGMYKAAGVDVNGSALLLSSEGRLLPSNTASSVDPELLDMIAASGSEDYFIANKSIVNQQYIQELGVRLAIVSQLGDFFQTSRQQVIFIVMVIAALLVLLSVIYYYLASSIVKRILRLARHMRKINDDNLRLILHKQNDQDEIGFLFTSYNAMIGRIDELINNVHRAELRNKEAAYKVLQAQIKPHFLYNTLETIRMMAEANDDKEVADISYAFGRLMRYSLSSEHDHTLLSMEIETAKLFLDIHQTRLGGRMDYNLRVDIQSEAIPCPRFILQPLVENIILHGMSGLLRPVSIGIAAEEVQGFVRIAISDNGAGIPEEKLQQIRELLNSDNPAAGTLSGESSMGLYNVSERIKAFYGRESHLQIDSEHGLGTTLTLNLMTKAVAHA</sequence>
<dbReference type="GO" id="GO:0000155">
    <property type="term" value="F:phosphorelay sensor kinase activity"/>
    <property type="evidence" value="ECO:0007669"/>
    <property type="project" value="InterPro"/>
</dbReference>
<comment type="subcellular location">
    <subcellularLocation>
        <location evidence="2">Cell membrane</location>
        <topology evidence="2">Multi-pass membrane protein</topology>
    </subcellularLocation>
</comment>
<feature type="transmembrane region" description="Helical" evidence="12">
    <location>
        <begin position="7"/>
        <end position="27"/>
    </location>
</feature>
<keyword evidence="11 12" id="KW-0472">Membrane</keyword>
<keyword evidence="10" id="KW-0902">Two-component regulatory system</keyword>
<evidence type="ECO:0000256" key="11">
    <source>
        <dbReference type="ARBA" id="ARBA00023136"/>
    </source>
</evidence>
<dbReference type="GO" id="GO:0005524">
    <property type="term" value="F:ATP binding"/>
    <property type="evidence" value="ECO:0007669"/>
    <property type="project" value="UniProtKB-KW"/>
</dbReference>
<dbReference type="Pfam" id="PF02518">
    <property type="entry name" value="HATPase_c"/>
    <property type="match status" value="1"/>
</dbReference>
<dbReference type="Gene3D" id="3.30.565.10">
    <property type="entry name" value="Histidine kinase-like ATPase, C-terminal domain"/>
    <property type="match status" value="1"/>
</dbReference>
<comment type="caution">
    <text evidence="15">The sequence shown here is derived from an EMBL/GenBank/DDBJ whole genome shotgun (WGS) entry which is preliminary data.</text>
</comment>
<dbReference type="InterPro" id="IPR005467">
    <property type="entry name" value="His_kinase_dom"/>
</dbReference>
<dbReference type="Pfam" id="PF06580">
    <property type="entry name" value="His_kinase"/>
    <property type="match status" value="1"/>
</dbReference>
<keyword evidence="6 15" id="KW-0808">Transferase</keyword>
<keyword evidence="9" id="KW-0067">ATP-binding</keyword>
<evidence type="ECO:0000259" key="13">
    <source>
        <dbReference type="PROSITE" id="PS50109"/>
    </source>
</evidence>
<feature type="domain" description="HAMP" evidence="14">
    <location>
        <begin position="300"/>
        <end position="353"/>
    </location>
</feature>
<keyword evidence="4" id="KW-1003">Cell membrane</keyword>
<comment type="catalytic activity">
    <reaction evidence="1">
        <text>ATP + protein L-histidine = ADP + protein N-phospho-L-histidine.</text>
        <dbReference type="EC" id="2.7.13.3"/>
    </reaction>
</comment>
<evidence type="ECO:0000256" key="3">
    <source>
        <dbReference type="ARBA" id="ARBA00012438"/>
    </source>
</evidence>
<dbReference type="Pfam" id="PF00672">
    <property type="entry name" value="HAMP"/>
    <property type="match status" value="1"/>
</dbReference>
<dbReference type="InterPro" id="IPR036890">
    <property type="entry name" value="HATPase_C_sf"/>
</dbReference>
<dbReference type="SMART" id="SM00304">
    <property type="entry name" value="HAMP"/>
    <property type="match status" value="1"/>
</dbReference>
<feature type="transmembrane region" description="Helical" evidence="12">
    <location>
        <begin position="277"/>
        <end position="298"/>
    </location>
</feature>
<evidence type="ECO:0000256" key="7">
    <source>
        <dbReference type="ARBA" id="ARBA00022741"/>
    </source>
</evidence>
<dbReference type="PROSITE" id="PS50109">
    <property type="entry name" value="HIS_KIN"/>
    <property type="match status" value="1"/>
</dbReference>
<accession>A0A7W5FQQ6</accession>
<dbReference type="Proteomes" id="UP000570361">
    <property type="component" value="Unassembled WGS sequence"/>
</dbReference>
<dbReference type="PROSITE" id="PS50885">
    <property type="entry name" value="HAMP"/>
    <property type="match status" value="1"/>
</dbReference>
<keyword evidence="7" id="KW-0547">Nucleotide-binding</keyword>
<dbReference type="SUPFAM" id="SSF158472">
    <property type="entry name" value="HAMP domain-like"/>
    <property type="match status" value="1"/>
</dbReference>
<dbReference type="PANTHER" id="PTHR34220:SF7">
    <property type="entry name" value="SENSOR HISTIDINE KINASE YPDA"/>
    <property type="match status" value="1"/>
</dbReference>
<evidence type="ECO:0000256" key="2">
    <source>
        <dbReference type="ARBA" id="ARBA00004651"/>
    </source>
</evidence>
<keyword evidence="5" id="KW-0597">Phosphoprotein</keyword>
<reference evidence="15 16" key="1">
    <citation type="submission" date="2020-08" db="EMBL/GenBank/DDBJ databases">
        <title>Genomic Encyclopedia of Type Strains, Phase III (KMG-III): the genomes of soil and plant-associated and newly described type strains.</title>
        <authorList>
            <person name="Whitman W."/>
        </authorList>
    </citation>
    <scope>NUCLEOTIDE SEQUENCE [LARGE SCALE GENOMIC DNA]</scope>
    <source>
        <strain evidence="15 16">CECT 5862</strain>
    </source>
</reference>
<feature type="domain" description="Histidine kinase" evidence="13">
    <location>
        <begin position="463"/>
        <end position="574"/>
    </location>
</feature>
<dbReference type="PRINTS" id="PR00344">
    <property type="entry name" value="BCTRLSENSOR"/>
</dbReference>
<dbReference type="PANTHER" id="PTHR34220">
    <property type="entry name" value="SENSOR HISTIDINE KINASE YPDA"/>
    <property type="match status" value="1"/>
</dbReference>
<dbReference type="EMBL" id="JACHXK010000021">
    <property type="protein sequence ID" value="MBB3113696.1"/>
    <property type="molecule type" value="Genomic_DNA"/>
</dbReference>
<proteinExistence type="predicted"/>
<evidence type="ECO:0000313" key="15">
    <source>
        <dbReference type="EMBL" id="MBB3113696.1"/>
    </source>
</evidence>
<dbReference type="InterPro" id="IPR003594">
    <property type="entry name" value="HATPase_dom"/>
</dbReference>
<dbReference type="InterPro" id="IPR003660">
    <property type="entry name" value="HAMP_dom"/>
</dbReference>
<dbReference type="GO" id="GO:0005886">
    <property type="term" value="C:plasma membrane"/>
    <property type="evidence" value="ECO:0007669"/>
    <property type="project" value="UniProtKB-SubCell"/>
</dbReference>
<evidence type="ECO:0000259" key="14">
    <source>
        <dbReference type="PROSITE" id="PS50885"/>
    </source>
</evidence>
<evidence type="ECO:0000256" key="5">
    <source>
        <dbReference type="ARBA" id="ARBA00022553"/>
    </source>
</evidence>
<protein>
    <recommendedName>
        <fullName evidence="3">histidine kinase</fullName>
        <ecNumber evidence="3">2.7.13.3</ecNumber>
    </recommendedName>
</protein>
<dbReference type="Gene3D" id="6.10.340.10">
    <property type="match status" value="1"/>
</dbReference>
<evidence type="ECO:0000256" key="4">
    <source>
        <dbReference type="ARBA" id="ARBA00022475"/>
    </source>
</evidence>
<name>A0A7W5FQQ6_9BACL</name>
<dbReference type="RefSeq" id="WP_183603772.1">
    <property type="nucleotide sequence ID" value="NZ_JACHXK010000021.1"/>
</dbReference>
<dbReference type="SMART" id="SM00387">
    <property type="entry name" value="HATPase_c"/>
    <property type="match status" value="1"/>
</dbReference>
<evidence type="ECO:0000256" key="8">
    <source>
        <dbReference type="ARBA" id="ARBA00022777"/>
    </source>
</evidence>
<evidence type="ECO:0000256" key="10">
    <source>
        <dbReference type="ARBA" id="ARBA00023012"/>
    </source>
</evidence>
<evidence type="ECO:0000256" key="1">
    <source>
        <dbReference type="ARBA" id="ARBA00000085"/>
    </source>
</evidence>
<keyword evidence="16" id="KW-1185">Reference proteome</keyword>
<dbReference type="AlphaFoldDB" id="A0A7W5FQQ6"/>
<evidence type="ECO:0000256" key="6">
    <source>
        <dbReference type="ARBA" id="ARBA00022679"/>
    </source>
</evidence>